<dbReference type="AlphaFoldDB" id="A0AAW1ZAT3"/>
<keyword evidence="2" id="KW-1185">Reference proteome</keyword>
<evidence type="ECO:0000313" key="1">
    <source>
        <dbReference type="EMBL" id="KAK9958561.1"/>
    </source>
</evidence>
<evidence type="ECO:0000313" key="2">
    <source>
        <dbReference type="Proteomes" id="UP001479290"/>
    </source>
</evidence>
<gene>
    <name evidence="1" type="ORF">ABG768_010674</name>
</gene>
<reference evidence="1 2" key="1">
    <citation type="submission" date="2024-05" db="EMBL/GenBank/DDBJ databases">
        <title>A high-quality chromosomal-level genome assembly of Topmouth culter (Culter alburnus).</title>
        <authorList>
            <person name="Zhao H."/>
        </authorList>
    </citation>
    <scope>NUCLEOTIDE SEQUENCE [LARGE SCALE GENOMIC DNA]</scope>
    <source>
        <strain evidence="1">CATC2023</strain>
        <tissue evidence="1">Muscle</tissue>
    </source>
</reference>
<protein>
    <submittedName>
        <fullName evidence="1">Uncharacterized protein</fullName>
    </submittedName>
</protein>
<proteinExistence type="predicted"/>
<organism evidence="1 2">
    <name type="scientific">Culter alburnus</name>
    <name type="common">Topmouth culter</name>
    <dbReference type="NCBI Taxonomy" id="194366"/>
    <lineage>
        <taxon>Eukaryota</taxon>
        <taxon>Metazoa</taxon>
        <taxon>Chordata</taxon>
        <taxon>Craniata</taxon>
        <taxon>Vertebrata</taxon>
        <taxon>Euteleostomi</taxon>
        <taxon>Actinopterygii</taxon>
        <taxon>Neopterygii</taxon>
        <taxon>Teleostei</taxon>
        <taxon>Ostariophysi</taxon>
        <taxon>Cypriniformes</taxon>
        <taxon>Xenocyprididae</taxon>
        <taxon>Xenocypridinae</taxon>
        <taxon>Culter</taxon>
    </lineage>
</organism>
<comment type="caution">
    <text evidence="1">The sequence shown here is derived from an EMBL/GenBank/DDBJ whole genome shotgun (WGS) entry which is preliminary data.</text>
</comment>
<dbReference type="Proteomes" id="UP001479290">
    <property type="component" value="Unassembled WGS sequence"/>
</dbReference>
<sequence length="61" mass="6956">IDKHNLPALWHDMLSYHAIGSEVKVTARCTNLLRDRHQQTDDPAFVCCNRTLASARGEESY</sequence>
<name>A0AAW1ZAT3_CULAL</name>
<feature type="non-terminal residue" evidence="1">
    <location>
        <position position="1"/>
    </location>
</feature>
<dbReference type="EMBL" id="JAWDJR010000018">
    <property type="protein sequence ID" value="KAK9958561.1"/>
    <property type="molecule type" value="Genomic_DNA"/>
</dbReference>
<accession>A0AAW1ZAT3</accession>